<dbReference type="Proteomes" id="UP000320390">
    <property type="component" value="Chromosome"/>
</dbReference>
<evidence type="ECO:0000313" key="2">
    <source>
        <dbReference type="Proteomes" id="UP000320390"/>
    </source>
</evidence>
<keyword evidence="2" id="KW-1185">Reference proteome</keyword>
<dbReference type="RefSeq" id="WP_419190954.1">
    <property type="nucleotide sequence ID" value="NZ_CP036434.1"/>
</dbReference>
<reference evidence="1 2" key="1">
    <citation type="submission" date="2019-02" db="EMBL/GenBank/DDBJ databases">
        <title>Deep-cultivation of Planctomycetes and their phenomic and genomic characterization uncovers novel biology.</title>
        <authorList>
            <person name="Wiegand S."/>
            <person name="Jogler M."/>
            <person name="Boedeker C."/>
            <person name="Pinto D."/>
            <person name="Vollmers J."/>
            <person name="Rivas-Marin E."/>
            <person name="Kohn T."/>
            <person name="Peeters S.H."/>
            <person name="Heuer A."/>
            <person name="Rast P."/>
            <person name="Oberbeckmann S."/>
            <person name="Bunk B."/>
            <person name="Jeske O."/>
            <person name="Meyerdierks A."/>
            <person name="Storesund J.E."/>
            <person name="Kallscheuer N."/>
            <person name="Luecker S."/>
            <person name="Lage O.M."/>
            <person name="Pohl T."/>
            <person name="Merkel B.J."/>
            <person name="Hornburger P."/>
            <person name="Mueller R.-W."/>
            <person name="Bruemmer F."/>
            <person name="Labrenz M."/>
            <person name="Spormann A.M."/>
            <person name="Op den Camp H."/>
            <person name="Overmann J."/>
            <person name="Amann R."/>
            <person name="Jetten M.S.M."/>
            <person name="Mascher T."/>
            <person name="Medema M.H."/>
            <person name="Devos D.P."/>
            <person name="Kaster A.-K."/>
            <person name="Ovreas L."/>
            <person name="Rohde M."/>
            <person name="Galperin M.Y."/>
            <person name="Jogler C."/>
        </authorList>
    </citation>
    <scope>NUCLEOTIDE SEQUENCE [LARGE SCALE GENOMIC DNA]</scope>
    <source>
        <strain evidence="1 2">Poly30</strain>
    </source>
</reference>
<accession>A0A518EMZ4</accession>
<dbReference type="AlphaFoldDB" id="A0A518EMZ4"/>
<protein>
    <recommendedName>
        <fullName evidence="3">DUF669 domain-containing protein</fullName>
    </recommendedName>
</protein>
<name>A0A518EMZ4_9BACT</name>
<evidence type="ECO:0008006" key="3">
    <source>
        <dbReference type="Google" id="ProtNLM"/>
    </source>
</evidence>
<organism evidence="1 2">
    <name type="scientific">Saltatorellus ferox</name>
    <dbReference type="NCBI Taxonomy" id="2528018"/>
    <lineage>
        <taxon>Bacteria</taxon>
        <taxon>Pseudomonadati</taxon>
        <taxon>Planctomycetota</taxon>
        <taxon>Planctomycetia</taxon>
        <taxon>Planctomycetia incertae sedis</taxon>
        <taxon>Saltatorellus</taxon>
    </lineage>
</organism>
<gene>
    <name evidence="1" type="ORF">Poly30_09530</name>
</gene>
<proteinExistence type="predicted"/>
<dbReference type="EMBL" id="CP036434">
    <property type="protein sequence ID" value="QDV05456.1"/>
    <property type="molecule type" value="Genomic_DNA"/>
</dbReference>
<evidence type="ECO:0000313" key="1">
    <source>
        <dbReference type="EMBL" id="QDV05456.1"/>
    </source>
</evidence>
<sequence length="159" mass="17410">MQIDPDVGTGVDDYVVVEEGTYPLRVESVRETRSPDGEVAWMLRMALVEGERAGRTAVTDWLNFTDRGMHRVRSILGALGWDVSVPVEVEPEHLIGLVANVRLINQETTHPDTGRIQRRSRVPYDGWSPCPDAERLQAMAPRTTGGGGGVGLAADAMPF</sequence>